<dbReference type="EMBL" id="AE016825">
    <property type="protein sequence ID" value="AAQ57712.1"/>
    <property type="molecule type" value="Genomic_DNA"/>
</dbReference>
<name>Q7P229_CHRVO</name>
<reference evidence="2 3" key="1">
    <citation type="journal article" date="2003" name="Proc. Natl. Acad. Sci. U.S.A.">
        <title>The complete genome sequence of Chromobacterium violaceum reveals remarkable and exploitable bacterial adaptability.</title>
        <authorList>
            <person name="Vasconcelos A.T.R."/>
            <person name="de Almeida D.F."/>
            <person name="Almeida F.C."/>
            <person name="de Almeida L.G.P."/>
            <person name="de Almeida R."/>
            <person name="Goncalves J.A.A."/>
            <person name="Andrade E.M."/>
            <person name="Antonio R.V."/>
            <person name="Araripe J."/>
            <person name="de Araujo M.F.F."/>
            <person name="Filho S.A."/>
            <person name="Azevedo V."/>
            <person name="Batista A.J."/>
            <person name="Bataus L.A.M."/>
            <person name="Batista J.S."/>
            <person name="Belo A."/>
            <person name="vander Berg C."/>
            <person name="Blamey J."/>
            <person name="Bogo M."/>
            <person name="Bonato S."/>
            <person name="Bordignon J."/>
            <person name="Brito C.A."/>
            <person name="Brocchi M."/>
            <person name="Burity H.A."/>
            <person name="Camargo A.A."/>
            <person name="Cardoso D.D.P."/>
            <person name="Carneiro N.P."/>
            <person name="Carraro D.M."/>
            <person name="Carvalho C.M.B."/>
            <person name="Cascardo J.C.M."/>
            <person name="Cavada B.S."/>
            <person name="Chueire L.M.O."/>
            <person name="Pasa T.B.C."/>
            <person name="Duran N."/>
            <person name="Fagundes N."/>
            <person name="Falcao C.L."/>
            <person name="Fantinatti F."/>
            <person name="Farias I.P."/>
            <person name="Felipe M.S.S."/>
            <person name="Ferrari L.P."/>
            <person name="Ferro J.A."/>
            <person name="Ferro M.I.T."/>
            <person name="Franco G.R."/>
            <person name="Freitas N.S.A."/>
            <person name="Furlan L.R."/>
            <person name="Gazzinelli R.T."/>
            <person name="Gomes E.A."/>
            <person name="Goncalves P.R."/>
            <person name="Grangeiro T.B."/>
            <person name="Grattapaglia D."/>
            <person name="Grisard E.C."/>
            <person name="Guimaraes C.T."/>
            <person name="Hanna E.S."/>
            <person name="Hungria M."/>
            <person name="Jardim S.N."/>
            <person name="Laurino J."/>
            <person name="Leoi L.C.T."/>
            <person name="Fassarella L."/>
            <person name="Lima A."/>
            <person name="Loureiro M.F."/>
            <person name="Lyra M.C.P."/>
            <person name="Macedo M."/>
            <person name="Madeira H.M.F."/>
            <person name="Manfio G.P."/>
            <person name="Maranhao A.Q."/>
            <person name="Martins W.S."/>
            <person name="di Mauro S.M.Z."/>
            <person name="de Medeiros S.R.B."/>
            <person name="Meissner R.D.V."/>
            <person name="Menck C.F.M."/>
            <person name="Moreira M.A.M."/>
            <person name="Nascimento F.F."/>
            <person name="Nicolas M.F."/>
            <person name="Oliveira J.G."/>
            <person name="Oliveira S.C."/>
            <person name="Paixao R.F.C."/>
            <person name="Parente J.A."/>
            <person name="Pedrosa F.O."/>
            <person name="Pena S.J.D."/>
            <person name="Perreira J.O."/>
            <person name="Perreira M."/>
            <person name="Pinto L.S.R.C."/>
            <person name="Pinto L.S."/>
            <person name="Porto J.I.R."/>
            <person name="Potrich D.P."/>
            <person name="Neto C.E.R."/>
            <person name="Reis A.M.M."/>
            <person name="Rigo L.U."/>
            <person name="Rondinelli E."/>
            <person name="dos Santos E.B.P."/>
            <person name="Santos F.R."/>
            <person name="Schneider M.P.C."/>
            <person name="Seuanez H.N."/>
            <person name="Silva A.M.R."/>
            <person name="da Silva A.L.C."/>
            <person name="Silva D.W."/>
            <person name="Silva R."/>
            <person name="Simoes I.C."/>
            <person name="Simon D."/>
            <person name="Soares C.M.A."/>
            <person name="Soares R.B.A."/>
            <person name="Souza E.M."/>
            <person name="Souza K.R.L."/>
            <person name="Souza R.C."/>
            <person name="Steffens M.B.R."/>
            <person name="Steindel M."/>
            <person name="Teixeira S.R."/>
            <person name="Urmenyi T."/>
            <person name="Vettore A."/>
            <person name="Wassem R."/>
            <person name="Zaha A."/>
            <person name="Simpson A.J.G."/>
        </authorList>
    </citation>
    <scope>NUCLEOTIDE SEQUENCE [LARGE SCALE GENOMIC DNA]</scope>
    <source>
        <strain evidence="3">ATCC 12472 / DSM 30191 / JCM 1249 / NBRC 12614 / NCIMB 9131 / NCTC 9757</strain>
    </source>
</reference>
<dbReference type="PROSITE" id="PS51462">
    <property type="entry name" value="NUDIX"/>
    <property type="match status" value="1"/>
</dbReference>
<accession>Q7P229</accession>
<dbReference type="InterPro" id="IPR015797">
    <property type="entry name" value="NUDIX_hydrolase-like_dom_sf"/>
</dbReference>
<dbReference type="eggNOG" id="COG4111">
    <property type="taxonomic scope" value="Bacteria"/>
</dbReference>
<dbReference type="InterPro" id="IPR036388">
    <property type="entry name" value="WH-like_DNA-bd_sf"/>
</dbReference>
<organism evidence="2 3">
    <name type="scientific">Chromobacterium violaceum (strain ATCC 12472 / DSM 30191 / JCM 1249 / CCUG 213 / NBRC 12614 / NCIMB 9131 / NCTC 9757 / MK)</name>
    <dbReference type="NCBI Taxonomy" id="243365"/>
    <lineage>
        <taxon>Bacteria</taxon>
        <taxon>Pseudomonadati</taxon>
        <taxon>Pseudomonadota</taxon>
        <taxon>Betaproteobacteria</taxon>
        <taxon>Neisseriales</taxon>
        <taxon>Chromobacteriaceae</taxon>
        <taxon>Chromobacterium</taxon>
    </lineage>
</organism>
<dbReference type="Gene3D" id="1.10.10.10">
    <property type="entry name" value="Winged helix-like DNA-binding domain superfamily/Winged helix DNA-binding domain"/>
    <property type="match status" value="1"/>
</dbReference>
<dbReference type="AlphaFoldDB" id="Q7P229"/>
<evidence type="ECO:0000313" key="3">
    <source>
        <dbReference type="Proteomes" id="UP000001424"/>
    </source>
</evidence>
<dbReference type="InterPro" id="IPR000086">
    <property type="entry name" value="NUDIX_hydrolase_dom"/>
</dbReference>
<dbReference type="Gene3D" id="3.90.79.10">
    <property type="entry name" value="Nucleoside Triphosphate Pyrophosphohydrolase"/>
    <property type="match status" value="1"/>
</dbReference>
<dbReference type="GO" id="GO:0003824">
    <property type="term" value="F:catalytic activity"/>
    <property type="evidence" value="ECO:0007669"/>
    <property type="project" value="UniProtKB-ARBA"/>
</dbReference>
<dbReference type="STRING" id="243365.CV_0032"/>
<proteinExistence type="predicted"/>
<dbReference type="InterPro" id="IPR054105">
    <property type="entry name" value="WHD_NrtR"/>
</dbReference>
<sequence length="253" mass="28326">MNFATKKAKIIFGKNRQNGYAMPPNRPAPIVSVDVVLLTLAQGKLQAALHRRGRQPFQGCLALPGGYVHPEEDATAEDTARRVLREKTGVQPRYLEQLGTFAGAARDPRGWSAAISHVALMPHEALRQAGDEVFHFYDVDQLPELAFDHAEQIRAAVERVRNKASYSTLPCWLLPERFTLTQLQRTYEQIFGETVSRGTFRSRLGIKVGDMNPGEAADQADILIATDQFQGGSQRPARLFRVNRLSLFKRASW</sequence>
<dbReference type="CDD" id="cd18873">
    <property type="entry name" value="NUDIX_NadM_like"/>
    <property type="match status" value="1"/>
</dbReference>
<dbReference type="PANTHER" id="PTHR43736:SF4">
    <property type="entry name" value="SLR1690 PROTEIN"/>
    <property type="match status" value="1"/>
</dbReference>
<dbReference type="Pfam" id="PF00293">
    <property type="entry name" value="NUDIX"/>
    <property type="match status" value="1"/>
</dbReference>
<dbReference type="SUPFAM" id="SSF55811">
    <property type="entry name" value="Nudix"/>
    <property type="match status" value="1"/>
</dbReference>
<dbReference type="PANTHER" id="PTHR43736">
    <property type="entry name" value="ADP-RIBOSE PYROPHOSPHATASE"/>
    <property type="match status" value="1"/>
</dbReference>
<keyword evidence="3" id="KW-1185">Reference proteome</keyword>
<dbReference type="SUPFAM" id="SSF46785">
    <property type="entry name" value="Winged helix' DNA-binding domain"/>
    <property type="match status" value="1"/>
</dbReference>
<gene>
    <name evidence="2" type="ordered locus">CV_0032</name>
</gene>
<dbReference type="HOGENOM" id="CLU_037162_3_3_4"/>
<dbReference type="Pfam" id="PF21906">
    <property type="entry name" value="WHD_NrtR"/>
    <property type="match status" value="1"/>
</dbReference>
<dbReference type="eggNOG" id="COG1051">
    <property type="taxonomic scope" value="Bacteria"/>
</dbReference>
<evidence type="ECO:0000313" key="2">
    <source>
        <dbReference type="EMBL" id="AAQ57712.1"/>
    </source>
</evidence>
<evidence type="ECO:0000259" key="1">
    <source>
        <dbReference type="PROSITE" id="PS51462"/>
    </source>
</evidence>
<dbReference type="KEGG" id="cvi:CV_0032"/>
<dbReference type="InterPro" id="IPR036390">
    <property type="entry name" value="WH_DNA-bd_sf"/>
</dbReference>
<feature type="domain" description="Nudix hydrolase" evidence="1">
    <location>
        <begin position="28"/>
        <end position="160"/>
    </location>
</feature>
<dbReference type="Proteomes" id="UP000001424">
    <property type="component" value="Chromosome"/>
</dbReference>
<protein>
    <submittedName>
        <fullName evidence="2">Probable MutT/nudix family protein</fullName>
    </submittedName>
</protein>